<gene>
    <name evidence="3" type="ORF">IAR55_006266</name>
</gene>
<feature type="region of interest" description="Disordered" evidence="1">
    <location>
        <begin position="643"/>
        <end position="705"/>
    </location>
</feature>
<name>A0AAW0YUP4_9TREE</name>
<keyword evidence="2" id="KW-1133">Transmembrane helix</keyword>
<feature type="compositionally biased region" description="Basic and acidic residues" evidence="1">
    <location>
        <begin position="125"/>
        <end position="137"/>
    </location>
</feature>
<dbReference type="Proteomes" id="UP001388673">
    <property type="component" value="Unassembled WGS sequence"/>
</dbReference>
<evidence type="ECO:0000313" key="4">
    <source>
        <dbReference type="Proteomes" id="UP001388673"/>
    </source>
</evidence>
<evidence type="ECO:0000256" key="1">
    <source>
        <dbReference type="SAM" id="MobiDB-lite"/>
    </source>
</evidence>
<sequence length="922" mass="100344">MRDTSLNQVKATSTITPPVLLPLETGTASQILFPQPTRQSPPSAPIIRPVITTLPIPSPLSPPAMGEHVTPTEDLPSLERPPHVRVTTPPIRSHTTLAASVLKSDRDFRSQNLEMGTDEVLDSPGRVDKGKARDVGERSVEWRRQTPRGGLAGPGGIMPHIASRASLGRLKVSHSSPRLNPHEVDDPTMFFPAKPNTTRVVYSPSPNFLRPAPATPLTTSASRPRFALSTSRDPSPTPSRRLTLSPSHAPRDGTPGPPQPEVELVEIPRFKKRELNLGIIRRRGVGQRFAWISLWSAWLLNGLLSLFFDANVMCILVQCVSHPSFDTNSRKQWQFATGAYAVLWILSTLVVWLGWEMGYEFWRRWRLPRPAIEPIYLSLPASLHLSLFSYNHFTLLLHIRTSPLNTPYSRDVIPETCHAVLQLIPGLLSLIPRAAIAIVVLINFWLPEANVQAPFGGAVDHTANRDPHFLKAENPGELSTYAKGVLVAFTAWVAVRLLLVIASGFGLWIFSARPLGGLVGHRVSKRPPAGPPKTPRKPKYSDQTHDPSQTSSPQRSWDDSENQFDWAWKERTRSRIQDAFELCMIRKGARTGIFFAEKGGPSRTTMKPGGGPATSLPMVISSQGGRQVLEPITDVVCVDGSTEQEMRSVVRPSDTGKGQSKTPEASLIPSHFDSHIYLRPSSSRVDTNDSGSAPDLFYTPMEGNTPRRSVAEEIEDVRQSNGAITLANVHNSSPTLVTELGMKIGRENEDANLDEGNDESTGLLSATNSPSTGDPPNTRDRSASTSSRRPSGTGSHGRSTATGDSTGSTRSKRSSVSRRRAYTSSSQRNLDASRGRSSSIGLLRESVANAAAASGGLIRRARSGTGLSHETGDIYSKMGADGADEPQENLLIHSAALPRSKRQSGLNVGLSVPFGLPPGNDW</sequence>
<proteinExistence type="predicted"/>
<evidence type="ECO:0000313" key="3">
    <source>
        <dbReference type="EMBL" id="KAK8845551.1"/>
    </source>
</evidence>
<comment type="caution">
    <text evidence="3">The sequence shown here is derived from an EMBL/GenBank/DDBJ whole genome shotgun (WGS) entry which is preliminary data.</text>
</comment>
<feature type="transmembrane region" description="Helical" evidence="2">
    <location>
        <begin position="333"/>
        <end position="355"/>
    </location>
</feature>
<feature type="region of interest" description="Disordered" evidence="1">
    <location>
        <begin position="522"/>
        <end position="561"/>
    </location>
</feature>
<feature type="compositionally biased region" description="Low complexity" evidence="1">
    <location>
        <begin position="228"/>
        <end position="243"/>
    </location>
</feature>
<feature type="transmembrane region" description="Helical" evidence="2">
    <location>
        <begin position="289"/>
        <end position="308"/>
    </location>
</feature>
<feature type="region of interest" description="Disordered" evidence="1">
    <location>
        <begin position="61"/>
        <end position="89"/>
    </location>
</feature>
<accession>A0AAW0YUP4</accession>
<dbReference type="AlphaFoldDB" id="A0AAW0YUP4"/>
<feature type="compositionally biased region" description="Basic residues" evidence="1">
    <location>
        <begin position="810"/>
        <end position="821"/>
    </location>
</feature>
<feature type="region of interest" description="Disordered" evidence="1">
    <location>
        <begin position="750"/>
        <end position="838"/>
    </location>
</feature>
<keyword evidence="4" id="KW-1185">Reference proteome</keyword>
<dbReference type="RefSeq" id="XP_066800359.1">
    <property type="nucleotide sequence ID" value="XM_066949351.1"/>
</dbReference>
<feature type="compositionally biased region" description="Polar residues" evidence="1">
    <location>
        <begin position="759"/>
        <end position="775"/>
    </location>
</feature>
<feature type="compositionally biased region" description="Polar residues" evidence="1">
    <location>
        <begin position="546"/>
        <end position="555"/>
    </location>
</feature>
<organism evidence="3 4">
    <name type="scientific">Kwoniella newhampshirensis</name>
    <dbReference type="NCBI Taxonomy" id="1651941"/>
    <lineage>
        <taxon>Eukaryota</taxon>
        <taxon>Fungi</taxon>
        <taxon>Dikarya</taxon>
        <taxon>Basidiomycota</taxon>
        <taxon>Agaricomycotina</taxon>
        <taxon>Tremellomycetes</taxon>
        <taxon>Tremellales</taxon>
        <taxon>Cryptococcaceae</taxon>
        <taxon>Kwoniella</taxon>
    </lineage>
</organism>
<dbReference type="GeneID" id="92183524"/>
<protein>
    <submittedName>
        <fullName evidence="3">Uncharacterized protein</fullName>
    </submittedName>
</protein>
<dbReference type="KEGG" id="kne:92183524"/>
<keyword evidence="2" id="KW-0812">Transmembrane</keyword>
<feature type="region of interest" description="Disordered" evidence="1">
    <location>
        <begin position="118"/>
        <end position="137"/>
    </location>
</feature>
<dbReference type="EMBL" id="JBCAWK010000012">
    <property type="protein sequence ID" value="KAK8845551.1"/>
    <property type="molecule type" value="Genomic_DNA"/>
</dbReference>
<feature type="transmembrane region" description="Helical" evidence="2">
    <location>
        <begin position="485"/>
        <end position="510"/>
    </location>
</feature>
<evidence type="ECO:0000256" key="2">
    <source>
        <dbReference type="SAM" id="Phobius"/>
    </source>
</evidence>
<feature type="compositionally biased region" description="Low complexity" evidence="1">
    <location>
        <begin position="783"/>
        <end position="800"/>
    </location>
</feature>
<reference evidence="3 4" key="1">
    <citation type="journal article" date="2024" name="bioRxiv">
        <title>Comparative genomics of Cryptococcus and Kwoniella reveals pathogenesis evolution and contrasting karyotype dynamics via intercentromeric recombination or chromosome fusion.</title>
        <authorList>
            <person name="Coelho M.A."/>
            <person name="David-Palma M."/>
            <person name="Shea T."/>
            <person name="Bowers K."/>
            <person name="McGinley-Smith S."/>
            <person name="Mohammad A.W."/>
            <person name="Gnirke A."/>
            <person name="Yurkov A.M."/>
            <person name="Nowrousian M."/>
            <person name="Sun S."/>
            <person name="Cuomo C.A."/>
            <person name="Heitman J."/>
        </authorList>
    </citation>
    <scope>NUCLEOTIDE SEQUENCE [LARGE SCALE GENOMIC DNA]</scope>
    <source>
        <strain evidence="3 4">CBS 13917</strain>
    </source>
</reference>
<feature type="region of interest" description="Disordered" evidence="1">
    <location>
        <begin position="202"/>
        <end position="262"/>
    </location>
</feature>
<feature type="compositionally biased region" description="Polar residues" evidence="1">
    <location>
        <begin position="680"/>
        <end position="691"/>
    </location>
</feature>
<keyword evidence="2" id="KW-0472">Membrane</keyword>